<dbReference type="Gene3D" id="2.60.40.3140">
    <property type="match status" value="1"/>
</dbReference>
<dbReference type="EMBL" id="CP068108">
    <property type="protein sequence ID" value="QQU00546.1"/>
    <property type="molecule type" value="Genomic_DNA"/>
</dbReference>
<proteinExistence type="predicted"/>
<dbReference type="Gene3D" id="2.60.120.1130">
    <property type="match status" value="1"/>
</dbReference>
<dbReference type="GeneID" id="93526385"/>
<dbReference type="AlphaFoldDB" id="A0A9Q6ZDA5"/>
<dbReference type="Proteomes" id="UP000596202">
    <property type="component" value="Chromosome"/>
</dbReference>
<dbReference type="InterPro" id="IPR038765">
    <property type="entry name" value="Papain-like_cys_pep_sf"/>
</dbReference>
<sequence length="658" mass="75988">MKKIILLLLVLGSPILVFGQDFLGKVTLEELREEKDLVNPEADASILNEEGKVYFDYIPSVGFKMNQVVSRKIKVYTKEGISYVDLSVPYYTGKGVIEQVKIDQVFTYNEKDGKIEKSKLKSNAIFDDKTNENWKKKQVIIPDVKEGSIVEYKYTITSDYFNIIPAWYFQRNIPIRKSSYEVRIPEYLVYTNRLRGDVNIVRSNNTETKKIRVTNTHPFQEVSLKETVQNYTVTNVPPIKSEPYIDNMENYRGSIQFDLSMINYPNQSPKVISLSEDDLIKSIYENGSFKNQLEQTKYFEKAIDLASYKELTDEEKLNKVLTFVKENISWNEKHGYYTNDGVKKAFENKTGNVAEINLMLTSMLRYVGLTANPILVSTINNGTDLSLQKTSFNGVVSSVELNKVVYLLDGTSKYTSTNIIPIRNLNWIGVIINKNGGYGKVDMKPNFHSISSENFVLNWNNDDVELGLGQALFSYKDYMAYLGRINVQDQSDEQIISEFEQSYENMNIKNIKVYNREDVSKDLNLRFSFEKPKFASKIGNELYLNPMQFYDLKSNPFKSEVRTMPISFTFPKIDLYKVTVKVPMGYEVEYLPKTLELVDATVGLKAVYKVEREDNTLHCSLEFARSLLTIEPSNYNKVKDFYEKLVNKLEDQIIFKKI</sequence>
<dbReference type="SUPFAM" id="SSF54001">
    <property type="entry name" value="Cysteine proteinases"/>
    <property type="match status" value="1"/>
</dbReference>
<gene>
    <name evidence="3" type="ORF">I6I88_01905</name>
</gene>
<evidence type="ECO:0000259" key="1">
    <source>
        <dbReference type="Pfam" id="PF01841"/>
    </source>
</evidence>
<dbReference type="Pfam" id="PF12969">
    <property type="entry name" value="DUF3857"/>
    <property type="match status" value="1"/>
</dbReference>
<dbReference type="InterPro" id="IPR024618">
    <property type="entry name" value="DUF3857"/>
</dbReference>
<dbReference type="OrthoDB" id="98874at2"/>
<feature type="domain" description="DUF3857" evidence="2">
    <location>
        <begin position="70"/>
        <end position="202"/>
    </location>
</feature>
<dbReference type="RefSeq" id="WP_002990077.1">
    <property type="nucleotide sequence ID" value="NZ_CP068108.1"/>
</dbReference>
<evidence type="ECO:0000313" key="4">
    <source>
        <dbReference type="Proteomes" id="UP000596202"/>
    </source>
</evidence>
<dbReference type="Gene3D" id="3.10.620.30">
    <property type="match status" value="1"/>
</dbReference>
<name>A0A9Q6ZDA5_MYROD</name>
<accession>A0A9Q6ZDA5</accession>
<protein>
    <submittedName>
        <fullName evidence="3">DUF3857 and transglutaminase domain-containing protein</fullName>
    </submittedName>
</protein>
<evidence type="ECO:0000313" key="3">
    <source>
        <dbReference type="EMBL" id="QQU00546.1"/>
    </source>
</evidence>
<dbReference type="Pfam" id="PF01841">
    <property type="entry name" value="Transglut_core"/>
    <property type="match status" value="1"/>
</dbReference>
<dbReference type="InterPro" id="IPR002931">
    <property type="entry name" value="Transglutaminase-like"/>
</dbReference>
<organism evidence="3 4">
    <name type="scientific">Myroides odoratus</name>
    <name type="common">Flavobacterium odoratum</name>
    <dbReference type="NCBI Taxonomy" id="256"/>
    <lineage>
        <taxon>Bacteria</taxon>
        <taxon>Pseudomonadati</taxon>
        <taxon>Bacteroidota</taxon>
        <taxon>Flavobacteriia</taxon>
        <taxon>Flavobacteriales</taxon>
        <taxon>Flavobacteriaceae</taxon>
        <taxon>Myroides</taxon>
    </lineage>
</organism>
<feature type="domain" description="Transglutaminase-like" evidence="1">
    <location>
        <begin position="310"/>
        <end position="375"/>
    </location>
</feature>
<reference evidence="3 4" key="1">
    <citation type="submission" date="2021-01" db="EMBL/GenBank/DDBJ databases">
        <title>FDA dAtabase for Regulatory Grade micrObial Sequences (FDA-ARGOS): Supporting development and validation of Infectious Disease Dx tests.</title>
        <authorList>
            <person name="Sproer C."/>
            <person name="Gronow S."/>
            <person name="Severitt S."/>
            <person name="Schroder I."/>
            <person name="Tallon L."/>
            <person name="Sadzewicz L."/>
            <person name="Zhao X."/>
            <person name="Boylan J."/>
            <person name="Ott S."/>
            <person name="Bowen H."/>
            <person name="Vavikolanu K."/>
            <person name="Mehta A."/>
            <person name="Aluvathingal J."/>
            <person name="Nadendla S."/>
            <person name="Lowell S."/>
            <person name="Myers T."/>
            <person name="Yan Y."/>
            <person name="Sichtig H."/>
        </authorList>
    </citation>
    <scope>NUCLEOTIDE SEQUENCE [LARGE SCALE GENOMIC DNA]</scope>
    <source>
        <strain evidence="3 4">FDAARGOS_1131</strain>
    </source>
</reference>
<evidence type="ECO:0000259" key="2">
    <source>
        <dbReference type="Pfam" id="PF12969"/>
    </source>
</evidence>